<evidence type="ECO:0000313" key="2">
    <source>
        <dbReference type="Proteomes" id="UP000887116"/>
    </source>
</evidence>
<sequence length="69" mass="8018">MDASKEVSGKCVSEVYESEDSEQERTLLKGKGRKKYDYRWKMKKTCHPNIPLSNDERGHTKIELGITEE</sequence>
<dbReference type="Proteomes" id="UP000887116">
    <property type="component" value="Unassembled WGS sequence"/>
</dbReference>
<name>A0A8X6HP80_TRICU</name>
<keyword evidence="2" id="KW-1185">Reference proteome</keyword>
<proteinExistence type="predicted"/>
<accession>A0A8X6HP80</accession>
<protein>
    <submittedName>
        <fullName evidence="1">Uncharacterized protein</fullName>
    </submittedName>
</protein>
<gene>
    <name evidence="1" type="ORF">TNCT_633071</name>
</gene>
<organism evidence="1 2">
    <name type="scientific">Trichonephila clavata</name>
    <name type="common">Joro spider</name>
    <name type="synonym">Nephila clavata</name>
    <dbReference type="NCBI Taxonomy" id="2740835"/>
    <lineage>
        <taxon>Eukaryota</taxon>
        <taxon>Metazoa</taxon>
        <taxon>Ecdysozoa</taxon>
        <taxon>Arthropoda</taxon>
        <taxon>Chelicerata</taxon>
        <taxon>Arachnida</taxon>
        <taxon>Araneae</taxon>
        <taxon>Araneomorphae</taxon>
        <taxon>Entelegynae</taxon>
        <taxon>Araneoidea</taxon>
        <taxon>Nephilidae</taxon>
        <taxon>Trichonephila</taxon>
    </lineage>
</organism>
<reference evidence="1" key="1">
    <citation type="submission" date="2020-07" db="EMBL/GenBank/DDBJ databases">
        <title>Multicomponent nature underlies the extraordinary mechanical properties of spider dragline silk.</title>
        <authorList>
            <person name="Kono N."/>
            <person name="Nakamura H."/>
            <person name="Mori M."/>
            <person name="Yoshida Y."/>
            <person name="Ohtoshi R."/>
            <person name="Malay A.D."/>
            <person name="Moran D.A.P."/>
            <person name="Tomita M."/>
            <person name="Numata K."/>
            <person name="Arakawa K."/>
        </authorList>
    </citation>
    <scope>NUCLEOTIDE SEQUENCE</scope>
</reference>
<comment type="caution">
    <text evidence="1">The sequence shown here is derived from an EMBL/GenBank/DDBJ whole genome shotgun (WGS) entry which is preliminary data.</text>
</comment>
<evidence type="ECO:0000313" key="1">
    <source>
        <dbReference type="EMBL" id="GFQ90294.1"/>
    </source>
</evidence>
<dbReference type="AlphaFoldDB" id="A0A8X6HP80"/>
<dbReference type="EMBL" id="BMAO01003802">
    <property type="protein sequence ID" value="GFQ90294.1"/>
    <property type="molecule type" value="Genomic_DNA"/>
</dbReference>